<gene>
    <name evidence="1" type="ORF">SAMN05444158_6435</name>
</gene>
<dbReference type="Pfam" id="PF00702">
    <property type="entry name" value="Hydrolase"/>
    <property type="match status" value="1"/>
</dbReference>
<evidence type="ECO:0000313" key="2">
    <source>
        <dbReference type="Proteomes" id="UP000243904"/>
    </source>
</evidence>
<dbReference type="InterPro" id="IPR023198">
    <property type="entry name" value="PGP-like_dom2"/>
</dbReference>
<dbReference type="EMBL" id="LT629750">
    <property type="protein sequence ID" value="SDT48954.1"/>
    <property type="molecule type" value="Genomic_DNA"/>
</dbReference>
<dbReference type="Gene3D" id="3.40.50.1000">
    <property type="entry name" value="HAD superfamily/HAD-like"/>
    <property type="match status" value="1"/>
</dbReference>
<dbReference type="SFLD" id="SFLDS00003">
    <property type="entry name" value="Haloacid_Dehalogenase"/>
    <property type="match status" value="1"/>
</dbReference>
<dbReference type="SUPFAM" id="SSF56784">
    <property type="entry name" value="HAD-like"/>
    <property type="match status" value="1"/>
</dbReference>
<organism evidence="1 2">
    <name type="scientific">Bradyrhizobium canariense</name>
    <dbReference type="NCBI Taxonomy" id="255045"/>
    <lineage>
        <taxon>Bacteria</taxon>
        <taxon>Pseudomonadati</taxon>
        <taxon>Pseudomonadota</taxon>
        <taxon>Alphaproteobacteria</taxon>
        <taxon>Hyphomicrobiales</taxon>
        <taxon>Nitrobacteraceae</taxon>
        <taxon>Bradyrhizobium</taxon>
    </lineage>
</organism>
<protein>
    <submittedName>
        <fullName evidence="1">Haloacid dehalogenase superfamily, subfamily IA, variant 3 with third motif having DD or ED</fullName>
    </submittedName>
</protein>
<reference evidence="2" key="1">
    <citation type="submission" date="2016-10" db="EMBL/GenBank/DDBJ databases">
        <authorList>
            <person name="Varghese N."/>
            <person name="Submissions S."/>
        </authorList>
    </citation>
    <scope>NUCLEOTIDE SEQUENCE [LARGE SCALE GENOMIC DNA]</scope>
    <source>
        <strain evidence="2">GAS369</strain>
    </source>
</reference>
<dbReference type="Gene3D" id="1.10.150.240">
    <property type="entry name" value="Putative phosphatase, domain 2"/>
    <property type="match status" value="1"/>
</dbReference>
<dbReference type="InterPro" id="IPR036412">
    <property type="entry name" value="HAD-like_sf"/>
</dbReference>
<dbReference type="SFLD" id="SFLDG01129">
    <property type="entry name" value="C1.5:_HAD__Beta-PGM__Phosphata"/>
    <property type="match status" value="1"/>
</dbReference>
<evidence type="ECO:0000313" key="1">
    <source>
        <dbReference type="EMBL" id="SDT48954.1"/>
    </source>
</evidence>
<proteinExistence type="predicted"/>
<dbReference type="Proteomes" id="UP000243904">
    <property type="component" value="Chromosome I"/>
</dbReference>
<name>A0A1H2ASQ3_9BRAD</name>
<accession>A0A1H2ASQ3</accession>
<sequence length="261" mass="27989">MPGLPAASGGAGSEHRGNVTADWDIRAILLDMDGTLLDTEKVYFESVITALKACGYTDDIVTLCHAMVGIPGPECEAMLRDRYGEDFPLAELNRAFVAKRDEILKAGLPLKSGAVDLLDALQGTGHPLAIVTSSSRRTADEHLTLAGIRTRFEAVVTRDDVARGKPSPDLYLLAASRFGVQPEFCLAIEDSNPGVASAHGAGAITIMVPDIVPPTDESRAKCAAVLPDLGAVLEMLRERDLLKRRPNNFRPTRKAARHLPA</sequence>
<dbReference type="CDD" id="cd07505">
    <property type="entry name" value="HAD_BPGM-like"/>
    <property type="match status" value="1"/>
</dbReference>
<dbReference type="InterPro" id="IPR006439">
    <property type="entry name" value="HAD-SF_hydro_IA"/>
</dbReference>
<dbReference type="PRINTS" id="PR00413">
    <property type="entry name" value="HADHALOGNASE"/>
</dbReference>
<dbReference type="SFLD" id="SFLDG01135">
    <property type="entry name" value="C1.5.6:_HAD__Beta-PGM__Phospha"/>
    <property type="match status" value="1"/>
</dbReference>
<dbReference type="PANTHER" id="PTHR18901">
    <property type="entry name" value="2-DEOXYGLUCOSE-6-PHOSPHATE PHOSPHATASE 2"/>
    <property type="match status" value="1"/>
</dbReference>
<dbReference type="NCBIfam" id="TIGR01509">
    <property type="entry name" value="HAD-SF-IA-v3"/>
    <property type="match status" value="1"/>
</dbReference>
<dbReference type="AlphaFoldDB" id="A0A1H2ASQ3"/>
<dbReference type="InterPro" id="IPR023214">
    <property type="entry name" value="HAD_sf"/>
</dbReference>
<keyword evidence="2" id="KW-1185">Reference proteome</keyword>
<dbReference type="PANTHER" id="PTHR18901:SF38">
    <property type="entry name" value="PSEUDOURIDINE-5'-PHOSPHATASE"/>
    <property type="match status" value="1"/>
</dbReference>